<keyword evidence="2" id="KW-1185">Reference proteome</keyword>
<evidence type="ECO:0000313" key="1">
    <source>
        <dbReference type="EMBL" id="KAG0645058.1"/>
    </source>
</evidence>
<comment type="caution">
    <text evidence="1">The sequence shown here is derived from an EMBL/GenBank/DDBJ whole genome shotgun (WGS) entry which is preliminary data.</text>
</comment>
<dbReference type="AlphaFoldDB" id="A0A9P6SL48"/>
<gene>
    <name evidence="1" type="ORF">D0Z07_9218</name>
</gene>
<accession>A0A9P6SL48</accession>
<organism evidence="1 2">
    <name type="scientific">Hyphodiscus hymeniophilus</name>
    <dbReference type="NCBI Taxonomy" id="353542"/>
    <lineage>
        <taxon>Eukaryota</taxon>
        <taxon>Fungi</taxon>
        <taxon>Dikarya</taxon>
        <taxon>Ascomycota</taxon>
        <taxon>Pezizomycotina</taxon>
        <taxon>Leotiomycetes</taxon>
        <taxon>Helotiales</taxon>
        <taxon>Hyphodiscaceae</taxon>
        <taxon>Hyphodiscus</taxon>
    </lineage>
</organism>
<sequence length="81" mass="8715">MASRPSTLFQQRLCLEEHPVHAIAAAATVEGCLEQHNSKFKASNVPAFSAGLLQAVTVTLENITTEHNYDLTNSDTDAGQC</sequence>
<evidence type="ECO:0000313" key="2">
    <source>
        <dbReference type="Proteomes" id="UP000785200"/>
    </source>
</evidence>
<dbReference type="OrthoDB" id="194443at2759"/>
<dbReference type="Proteomes" id="UP000785200">
    <property type="component" value="Unassembled WGS sequence"/>
</dbReference>
<protein>
    <submittedName>
        <fullName evidence="1">Uncharacterized protein</fullName>
    </submittedName>
</protein>
<reference evidence="1" key="1">
    <citation type="submission" date="2019-07" db="EMBL/GenBank/DDBJ databases">
        <title>Hyphodiscus hymeniophilus genome sequencing and assembly.</title>
        <authorList>
            <person name="Kramer G."/>
            <person name="Nodwell J."/>
        </authorList>
    </citation>
    <scope>NUCLEOTIDE SEQUENCE</scope>
    <source>
        <strain evidence="1">ATCC 34498</strain>
    </source>
</reference>
<name>A0A9P6SL48_9HELO</name>
<dbReference type="EMBL" id="VNKQ01000020">
    <property type="protein sequence ID" value="KAG0645058.1"/>
    <property type="molecule type" value="Genomic_DNA"/>
</dbReference>
<proteinExistence type="predicted"/>